<dbReference type="EMBL" id="ML210211">
    <property type="protein sequence ID" value="TFK23849.1"/>
    <property type="molecule type" value="Genomic_DNA"/>
</dbReference>
<dbReference type="Gene3D" id="3.40.50.150">
    <property type="entry name" value="Vaccinia Virus protein VP39"/>
    <property type="match status" value="1"/>
</dbReference>
<dbReference type="GO" id="GO:0032259">
    <property type="term" value="P:methylation"/>
    <property type="evidence" value="ECO:0007669"/>
    <property type="project" value="UniProtKB-KW"/>
</dbReference>
<dbReference type="PANTHER" id="PTHR44942">
    <property type="entry name" value="METHYLTRANSF_11 DOMAIN-CONTAINING PROTEIN"/>
    <property type="match status" value="1"/>
</dbReference>
<dbReference type="Proteomes" id="UP000307440">
    <property type="component" value="Unassembled WGS sequence"/>
</dbReference>
<accession>A0A5C3KTC2</accession>
<keyword evidence="3 5" id="KW-0808">Transferase</keyword>
<evidence type="ECO:0000313" key="5">
    <source>
        <dbReference type="EMBL" id="TFK23849.1"/>
    </source>
</evidence>
<dbReference type="InterPro" id="IPR013216">
    <property type="entry name" value="Methyltransf_11"/>
</dbReference>
<keyword evidence="6" id="KW-1185">Reference proteome</keyword>
<evidence type="ECO:0000256" key="3">
    <source>
        <dbReference type="ARBA" id="ARBA00022679"/>
    </source>
</evidence>
<feature type="domain" description="Methyltransferase type 11" evidence="4">
    <location>
        <begin position="49"/>
        <end position="154"/>
    </location>
</feature>
<evidence type="ECO:0000259" key="4">
    <source>
        <dbReference type="Pfam" id="PF08241"/>
    </source>
</evidence>
<evidence type="ECO:0000256" key="2">
    <source>
        <dbReference type="ARBA" id="ARBA00022603"/>
    </source>
</evidence>
<gene>
    <name evidence="5" type="ORF">FA15DRAFT_670135</name>
</gene>
<dbReference type="PANTHER" id="PTHR44942:SF4">
    <property type="entry name" value="METHYLTRANSFERASE TYPE 11 DOMAIN-CONTAINING PROTEIN"/>
    <property type="match status" value="1"/>
</dbReference>
<dbReference type="CDD" id="cd02440">
    <property type="entry name" value="AdoMet_MTases"/>
    <property type="match status" value="1"/>
</dbReference>
<proteinExistence type="inferred from homology"/>
<dbReference type="OrthoDB" id="10027013at2759"/>
<organism evidence="5 6">
    <name type="scientific">Coprinopsis marcescibilis</name>
    <name type="common">Agaric fungus</name>
    <name type="synonym">Psathyrella marcescibilis</name>
    <dbReference type="NCBI Taxonomy" id="230819"/>
    <lineage>
        <taxon>Eukaryota</taxon>
        <taxon>Fungi</taxon>
        <taxon>Dikarya</taxon>
        <taxon>Basidiomycota</taxon>
        <taxon>Agaricomycotina</taxon>
        <taxon>Agaricomycetes</taxon>
        <taxon>Agaricomycetidae</taxon>
        <taxon>Agaricales</taxon>
        <taxon>Agaricineae</taxon>
        <taxon>Psathyrellaceae</taxon>
        <taxon>Coprinopsis</taxon>
    </lineage>
</organism>
<reference evidence="5 6" key="1">
    <citation type="journal article" date="2019" name="Nat. Ecol. Evol.">
        <title>Megaphylogeny resolves global patterns of mushroom evolution.</title>
        <authorList>
            <person name="Varga T."/>
            <person name="Krizsan K."/>
            <person name="Foldi C."/>
            <person name="Dima B."/>
            <person name="Sanchez-Garcia M."/>
            <person name="Sanchez-Ramirez S."/>
            <person name="Szollosi G.J."/>
            <person name="Szarkandi J.G."/>
            <person name="Papp V."/>
            <person name="Albert L."/>
            <person name="Andreopoulos W."/>
            <person name="Angelini C."/>
            <person name="Antonin V."/>
            <person name="Barry K.W."/>
            <person name="Bougher N.L."/>
            <person name="Buchanan P."/>
            <person name="Buyck B."/>
            <person name="Bense V."/>
            <person name="Catcheside P."/>
            <person name="Chovatia M."/>
            <person name="Cooper J."/>
            <person name="Damon W."/>
            <person name="Desjardin D."/>
            <person name="Finy P."/>
            <person name="Geml J."/>
            <person name="Haridas S."/>
            <person name="Hughes K."/>
            <person name="Justo A."/>
            <person name="Karasinski D."/>
            <person name="Kautmanova I."/>
            <person name="Kiss B."/>
            <person name="Kocsube S."/>
            <person name="Kotiranta H."/>
            <person name="LaButti K.M."/>
            <person name="Lechner B.E."/>
            <person name="Liimatainen K."/>
            <person name="Lipzen A."/>
            <person name="Lukacs Z."/>
            <person name="Mihaltcheva S."/>
            <person name="Morgado L.N."/>
            <person name="Niskanen T."/>
            <person name="Noordeloos M.E."/>
            <person name="Ohm R.A."/>
            <person name="Ortiz-Santana B."/>
            <person name="Ovrebo C."/>
            <person name="Racz N."/>
            <person name="Riley R."/>
            <person name="Savchenko A."/>
            <person name="Shiryaev A."/>
            <person name="Soop K."/>
            <person name="Spirin V."/>
            <person name="Szebenyi C."/>
            <person name="Tomsovsky M."/>
            <person name="Tulloss R.E."/>
            <person name="Uehling J."/>
            <person name="Grigoriev I.V."/>
            <person name="Vagvolgyi C."/>
            <person name="Papp T."/>
            <person name="Martin F.M."/>
            <person name="Miettinen O."/>
            <person name="Hibbett D.S."/>
            <person name="Nagy L.G."/>
        </authorList>
    </citation>
    <scope>NUCLEOTIDE SEQUENCE [LARGE SCALE GENOMIC DNA]</scope>
    <source>
        <strain evidence="5 6">CBS 121175</strain>
    </source>
</reference>
<sequence length="367" mass="41017">MATFAKSTFSASIYAASRPTYPPELFQHILEYHRKGTTGQPGPRFDHAVDLGCGTGQATRPLKGVFKRVTCVDPSAGMLEKAKEILNREDTKEALGAASSFTFHQAGAEDLSQVIPESGTVDLLIAAQACHWFNWKKVWPETHRILRKGGSAAFWVYGEFQLPEYPSTAPLITAYSQGTDPNSTTSVGAHFQRPGRTMLERLLVDVPSPGSVLGTHSEKGDLTDFRRVYFSGSHEIPEPYSKLKGTYIYPVMMRASWTWLDLLHYLRTWSALHSYHERFPDDLEREDDSRFLDQDMEDARSRNIDGTVIRGGDISIRFWKDARAIAQRGLVRGHASGIAGSTVERKSGLLDNVEIEWPVSLLLTRKA</sequence>
<dbReference type="GO" id="GO:0008757">
    <property type="term" value="F:S-adenosylmethionine-dependent methyltransferase activity"/>
    <property type="evidence" value="ECO:0007669"/>
    <property type="project" value="InterPro"/>
</dbReference>
<comment type="similarity">
    <text evidence="1">Belongs to the methyltransferase superfamily.</text>
</comment>
<keyword evidence="2 5" id="KW-0489">Methyltransferase</keyword>
<evidence type="ECO:0000313" key="6">
    <source>
        <dbReference type="Proteomes" id="UP000307440"/>
    </source>
</evidence>
<dbReference type="InterPro" id="IPR029063">
    <property type="entry name" value="SAM-dependent_MTases_sf"/>
</dbReference>
<dbReference type="STRING" id="230819.A0A5C3KTC2"/>
<dbReference type="AlphaFoldDB" id="A0A5C3KTC2"/>
<dbReference type="InterPro" id="IPR051052">
    <property type="entry name" value="Diverse_substrate_MTase"/>
</dbReference>
<dbReference type="SUPFAM" id="SSF53335">
    <property type="entry name" value="S-adenosyl-L-methionine-dependent methyltransferases"/>
    <property type="match status" value="1"/>
</dbReference>
<dbReference type="Pfam" id="PF08241">
    <property type="entry name" value="Methyltransf_11"/>
    <property type="match status" value="1"/>
</dbReference>
<name>A0A5C3KTC2_COPMA</name>
<evidence type="ECO:0000256" key="1">
    <source>
        <dbReference type="ARBA" id="ARBA00008361"/>
    </source>
</evidence>
<protein>
    <submittedName>
        <fullName evidence="5">S-adenosyl-L-methionine-dependent methyltransferase</fullName>
    </submittedName>
</protein>